<dbReference type="GO" id="GO:0007018">
    <property type="term" value="P:microtubule-based movement"/>
    <property type="evidence" value="ECO:0007669"/>
    <property type="project" value="InterPro"/>
</dbReference>
<evidence type="ECO:0000313" key="10">
    <source>
        <dbReference type="EMBL" id="KAK4426899.1"/>
    </source>
</evidence>
<sequence length="1124" mass="125502">MDPEVKDYASFNNSSFSSSSDIFEPTSSNNAKLRATLVEWLNGTLDLSLPINASDEELRAFLVDGSIFCRILNKLKPGSVTECGGSIHTSELRLENVQRFLSAMDEMGLPRFQAADLEKGSMKIVLDCLLTLQTQFMNVGRSNRSDPSSRWKLLGERPGTGDTSPKEEPSQFLSSPSFGEDKKKLVIDSKFQRALRSRTMTDPSAALINHVGHKFHEVFQLKQGSYTDLPAAKISEMMKSNSLDNAPTQSLLSVVNGILDESIERKNGEIPHRVACLLRKVVQEIERRICTQAEHLRTQNNLFKAREEKYQSRIRVLEALATGTSEETQIVMNQLQQLKSEKNKIEEKKKLEEQDVLRLMKEKDDLNQEIANLMKELEMARSLCEQQSSKMKPETGGVGARGVEVGGTKVEGAEVGGAEAERGEVGRAEAGGAEAGGAEVGGAEVGRAEAGRAEVGRLEVGRAEVGRAEAGEAEVGRAEAEAGRAEAEAGRAEQELENRLKEVEGLLMESRNRVKEVEGLLMESRRTEAGRAEQELENRLKEVEGSLMESRNRVKEYESLLTESRNRVKEVEGLLMESSRRAEAGRDEQELENRLMEVEGSLMESRNRVKEYESLLTESRNRVKEVEGLLMQSSRRAEAGRDEQELENRLMEVEGSLLESRNRVKEVEGLLTESRNRVEEVESALTESRNRVNEYESSLAESRNRVKEYESSLTESRNKVKEFESSLMESRNRVKEVESSLMESRNRTKEVESLLMESRNRQKELEAISESKSESWSKKEKIYHIFTEFQLGALRELKFASQSIQQEIVKTKKSYSEGFSTLGSRIKVLDDAAKNYYSVLADNRKLHNELQDLKGNIRVYCRIRPFLPGQKGKQSIVEYIGENGELVVANPSKQGKEGRRSFKFDKVYGPTATQDACVQAVSSTSDVLELMDIGLKNRAKSSTAMNERSSRSHSIVSIHARGVDLKSGSTLRGSLHLVDLAGSERVDRSEVTGDRLKEAQHINKSLSALGDVIFALAQKNAHVPYRNSKLTQVLQSSLGGQAKTLMFVQLNPDVSSYSETLSTLKFAERVSGVELGAAKSSKEGRDVRELMEQVASLKEAIAQKDEEIETLQLHKDPKNAVEAP</sequence>
<evidence type="ECO:0000256" key="4">
    <source>
        <dbReference type="ARBA" id="ARBA00023175"/>
    </source>
</evidence>
<feature type="coiled-coil region" evidence="6">
    <location>
        <begin position="1087"/>
        <end position="1114"/>
    </location>
</feature>
<dbReference type="PRINTS" id="PR00380">
    <property type="entry name" value="KINESINHEAVY"/>
</dbReference>
<dbReference type="FunFam" id="3.40.850.10:FF:000178">
    <property type="entry name" value="Kinesin-related protein3"/>
    <property type="match status" value="1"/>
</dbReference>
<keyword evidence="11" id="KW-1185">Reference proteome</keyword>
<protein>
    <submittedName>
        <fullName evidence="10">Kinesin-like protein KIN-14C</fullName>
    </submittedName>
</protein>
<dbReference type="Pfam" id="PF00225">
    <property type="entry name" value="Kinesin"/>
    <property type="match status" value="1"/>
</dbReference>
<dbReference type="EMBL" id="JACGWO010000005">
    <property type="protein sequence ID" value="KAK4426899.1"/>
    <property type="molecule type" value="Genomic_DNA"/>
</dbReference>
<organism evidence="10 11">
    <name type="scientific">Sesamum alatum</name>
    <dbReference type="NCBI Taxonomy" id="300844"/>
    <lineage>
        <taxon>Eukaryota</taxon>
        <taxon>Viridiplantae</taxon>
        <taxon>Streptophyta</taxon>
        <taxon>Embryophyta</taxon>
        <taxon>Tracheophyta</taxon>
        <taxon>Spermatophyta</taxon>
        <taxon>Magnoliopsida</taxon>
        <taxon>eudicotyledons</taxon>
        <taxon>Gunneridae</taxon>
        <taxon>Pentapetalae</taxon>
        <taxon>asterids</taxon>
        <taxon>lamiids</taxon>
        <taxon>Lamiales</taxon>
        <taxon>Pedaliaceae</taxon>
        <taxon>Sesamum</taxon>
    </lineage>
</organism>
<dbReference type="SUPFAM" id="SSF57997">
    <property type="entry name" value="Tropomyosin"/>
    <property type="match status" value="1"/>
</dbReference>
<feature type="domain" description="Kinesin motor" evidence="9">
    <location>
        <begin position="856"/>
        <end position="913"/>
    </location>
</feature>
<dbReference type="PROSITE" id="PS50021">
    <property type="entry name" value="CH"/>
    <property type="match status" value="1"/>
</dbReference>
<dbReference type="InterPro" id="IPR036872">
    <property type="entry name" value="CH_dom_sf"/>
</dbReference>
<proteinExistence type="inferred from homology"/>
<evidence type="ECO:0000256" key="2">
    <source>
        <dbReference type="ARBA" id="ARBA00022741"/>
    </source>
</evidence>
<evidence type="ECO:0000256" key="6">
    <source>
        <dbReference type="SAM" id="Coils"/>
    </source>
</evidence>
<feature type="compositionally biased region" description="Basic and acidic residues" evidence="7">
    <location>
        <begin position="143"/>
        <end position="155"/>
    </location>
</feature>
<gene>
    <name evidence="10" type="ORF">Salat_1458700</name>
</gene>
<feature type="domain" description="Calponin-homology (CH)" evidence="8">
    <location>
        <begin position="31"/>
        <end position="137"/>
    </location>
</feature>
<feature type="domain" description="Kinesin motor" evidence="9">
    <location>
        <begin position="914"/>
        <end position="1073"/>
    </location>
</feature>
<dbReference type="Gene3D" id="1.10.418.10">
    <property type="entry name" value="Calponin-like domain"/>
    <property type="match status" value="1"/>
</dbReference>
<dbReference type="SUPFAM" id="SSF47576">
    <property type="entry name" value="Calponin-homology domain, CH-domain"/>
    <property type="match status" value="1"/>
</dbReference>
<evidence type="ECO:0000256" key="1">
    <source>
        <dbReference type="ARBA" id="ARBA00010899"/>
    </source>
</evidence>
<dbReference type="InterPro" id="IPR019821">
    <property type="entry name" value="Kinesin_motor_CS"/>
</dbReference>
<keyword evidence="2" id="KW-0547">Nucleotide-binding</keyword>
<evidence type="ECO:0000259" key="9">
    <source>
        <dbReference type="PROSITE" id="PS50067"/>
    </source>
</evidence>
<evidence type="ECO:0000259" key="8">
    <source>
        <dbReference type="PROSITE" id="PS50021"/>
    </source>
</evidence>
<comment type="caution">
    <text evidence="10">The sequence shown here is derived from an EMBL/GenBank/DDBJ whole genome shotgun (WGS) entry which is preliminary data.</text>
</comment>
<dbReference type="GO" id="GO:0008017">
    <property type="term" value="F:microtubule binding"/>
    <property type="evidence" value="ECO:0007669"/>
    <property type="project" value="InterPro"/>
</dbReference>
<dbReference type="PANTHER" id="PTHR47972:SF50">
    <property type="entry name" value="KINESIN-LIKE PROTEIN KIN-14P"/>
    <property type="match status" value="1"/>
</dbReference>
<feature type="coiled-coil region" evidence="6">
    <location>
        <begin position="328"/>
        <end position="390"/>
    </location>
</feature>
<comment type="similarity">
    <text evidence="1">Belongs to the TRAFAC class myosin-kinesin ATPase superfamily. Kinesin family. KIN-14 subfamily.</text>
</comment>
<dbReference type="InterPro" id="IPR001715">
    <property type="entry name" value="CH_dom"/>
</dbReference>
<dbReference type="Proteomes" id="UP001293254">
    <property type="component" value="Unassembled WGS sequence"/>
</dbReference>
<reference evidence="10" key="2">
    <citation type="journal article" date="2024" name="Plant">
        <title>Genomic evolution and insights into agronomic trait innovations of Sesamum species.</title>
        <authorList>
            <person name="Miao H."/>
            <person name="Wang L."/>
            <person name="Qu L."/>
            <person name="Liu H."/>
            <person name="Sun Y."/>
            <person name="Le M."/>
            <person name="Wang Q."/>
            <person name="Wei S."/>
            <person name="Zheng Y."/>
            <person name="Lin W."/>
            <person name="Duan Y."/>
            <person name="Cao H."/>
            <person name="Xiong S."/>
            <person name="Wang X."/>
            <person name="Wei L."/>
            <person name="Li C."/>
            <person name="Ma Q."/>
            <person name="Ju M."/>
            <person name="Zhao R."/>
            <person name="Li G."/>
            <person name="Mu C."/>
            <person name="Tian Q."/>
            <person name="Mei H."/>
            <person name="Zhang T."/>
            <person name="Gao T."/>
            <person name="Zhang H."/>
        </authorList>
    </citation>
    <scope>NUCLEOTIDE SEQUENCE</scope>
    <source>
        <strain evidence="10">3651</strain>
    </source>
</reference>
<comment type="caution">
    <text evidence="5">Lacks conserved residue(s) required for the propagation of feature annotation.</text>
</comment>
<feature type="region of interest" description="Disordered" evidence="7">
    <location>
        <begin position="140"/>
        <end position="177"/>
    </location>
</feature>
<dbReference type="PANTHER" id="PTHR47972">
    <property type="entry name" value="KINESIN-LIKE PROTEIN KLP-3"/>
    <property type="match status" value="1"/>
</dbReference>
<accession>A0AAE1YBB8</accession>
<dbReference type="Pfam" id="PF00307">
    <property type="entry name" value="CH"/>
    <property type="match status" value="1"/>
</dbReference>
<evidence type="ECO:0000256" key="3">
    <source>
        <dbReference type="ARBA" id="ARBA00022840"/>
    </source>
</evidence>
<dbReference type="InterPro" id="IPR036961">
    <property type="entry name" value="Kinesin_motor_dom_sf"/>
</dbReference>
<evidence type="ECO:0000313" key="11">
    <source>
        <dbReference type="Proteomes" id="UP001293254"/>
    </source>
</evidence>
<dbReference type="PROSITE" id="PS00411">
    <property type="entry name" value="KINESIN_MOTOR_1"/>
    <property type="match status" value="1"/>
</dbReference>
<dbReference type="Gene3D" id="3.40.850.10">
    <property type="entry name" value="Kinesin motor domain"/>
    <property type="match status" value="2"/>
</dbReference>
<evidence type="ECO:0000256" key="7">
    <source>
        <dbReference type="SAM" id="MobiDB-lite"/>
    </source>
</evidence>
<dbReference type="SUPFAM" id="SSF52540">
    <property type="entry name" value="P-loop containing nucleoside triphosphate hydrolases"/>
    <property type="match status" value="1"/>
</dbReference>
<keyword evidence="3" id="KW-0067">ATP-binding</keyword>
<name>A0AAE1YBB8_9LAMI</name>
<dbReference type="InterPro" id="IPR027640">
    <property type="entry name" value="Kinesin-like_fam"/>
</dbReference>
<dbReference type="PROSITE" id="PS50067">
    <property type="entry name" value="KINESIN_MOTOR_2"/>
    <property type="match status" value="2"/>
</dbReference>
<reference evidence="10" key="1">
    <citation type="submission" date="2020-06" db="EMBL/GenBank/DDBJ databases">
        <authorList>
            <person name="Li T."/>
            <person name="Hu X."/>
            <person name="Zhang T."/>
            <person name="Song X."/>
            <person name="Zhang H."/>
            <person name="Dai N."/>
            <person name="Sheng W."/>
            <person name="Hou X."/>
            <person name="Wei L."/>
        </authorList>
    </citation>
    <scope>NUCLEOTIDE SEQUENCE</scope>
    <source>
        <strain evidence="10">3651</strain>
        <tissue evidence="10">Leaf</tissue>
    </source>
</reference>
<dbReference type="InterPro" id="IPR001752">
    <property type="entry name" value="Kinesin_motor_dom"/>
</dbReference>
<dbReference type="GO" id="GO:0003777">
    <property type="term" value="F:microtubule motor activity"/>
    <property type="evidence" value="ECO:0007669"/>
    <property type="project" value="InterPro"/>
</dbReference>
<dbReference type="SMART" id="SM00033">
    <property type="entry name" value="CH"/>
    <property type="match status" value="1"/>
</dbReference>
<keyword evidence="6" id="KW-0175">Coiled coil</keyword>
<dbReference type="InterPro" id="IPR027417">
    <property type="entry name" value="P-loop_NTPase"/>
</dbReference>
<evidence type="ECO:0000256" key="5">
    <source>
        <dbReference type="PROSITE-ProRule" id="PRU00283"/>
    </source>
</evidence>
<keyword evidence="4" id="KW-0505">Motor protein</keyword>
<dbReference type="GO" id="GO:0015630">
    <property type="term" value="C:microtubule cytoskeleton"/>
    <property type="evidence" value="ECO:0007669"/>
    <property type="project" value="TreeGrafter"/>
</dbReference>
<feature type="region of interest" description="Disordered" evidence="7">
    <location>
        <begin position="415"/>
        <end position="441"/>
    </location>
</feature>
<dbReference type="GO" id="GO:0005524">
    <property type="term" value="F:ATP binding"/>
    <property type="evidence" value="ECO:0007669"/>
    <property type="project" value="UniProtKB-KW"/>
</dbReference>
<dbReference type="AlphaFoldDB" id="A0AAE1YBB8"/>
<dbReference type="SMART" id="SM00129">
    <property type="entry name" value="KISc"/>
    <property type="match status" value="1"/>
</dbReference>
<feature type="region of interest" description="Disordered" evidence="7">
    <location>
        <begin position="472"/>
        <end position="493"/>
    </location>
</feature>